<dbReference type="Pfam" id="PF10545">
    <property type="entry name" value="MADF_DNA_bdg"/>
    <property type="match status" value="1"/>
</dbReference>
<protein>
    <submittedName>
        <fullName evidence="3">Uncharacterized protein LOC125776574 isoform X1</fullName>
    </submittedName>
</protein>
<proteinExistence type="predicted"/>
<dbReference type="PANTHER" id="PTHR12243:SF67">
    <property type="entry name" value="COREPRESSOR OF PANGOLIN, ISOFORM A-RELATED"/>
    <property type="match status" value="1"/>
</dbReference>
<sequence>MNDEKLIEEVRAREILYNKACVGYRVPSKKKAAWVSVAKELGATDEQCSKRWLTLRERFSREVRKMESPSGSGASNTETWPLFDNMSFLKLYIQPRPNRCTTNILEDIYSQELFEPFTFESSPTILSSPSEFSSSTPIRKRVKKTNSDDDSCFKEACELYKSMCAERSNCSEAVRSFGVMLTSIMNGMSEVKQMKAIQVLTNSLFAIKSEPE</sequence>
<dbReference type="GeneID" id="125776574"/>
<dbReference type="PANTHER" id="PTHR12243">
    <property type="entry name" value="MADF DOMAIN TRANSCRIPTION FACTOR"/>
    <property type="match status" value="1"/>
</dbReference>
<reference evidence="3" key="2">
    <citation type="submission" date="2025-08" db="UniProtKB">
        <authorList>
            <consortium name="RefSeq"/>
        </authorList>
    </citation>
    <scope>IDENTIFICATION</scope>
    <source>
        <tissue evidence="3">Adult</tissue>
    </source>
</reference>
<dbReference type="Proteomes" id="UP001652620">
    <property type="component" value="Chromosome 2"/>
</dbReference>
<evidence type="ECO:0000259" key="1">
    <source>
        <dbReference type="PROSITE" id="PS51029"/>
    </source>
</evidence>
<evidence type="ECO:0000313" key="3">
    <source>
        <dbReference type="RefSeq" id="XP_049305467.1"/>
    </source>
</evidence>
<dbReference type="RefSeq" id="XP_049305467.1">
    <property type="nucleotide sequence ID" value="XM_049449510.1"/>
</dbReference>
<feature type="domain" description="MADF" evidence="1">
    <location>
        <begin position="5"/>
        <end position="94"/>
    </location>
</feature>
<dbReference type="SMART" id="SM00595">
    <property type="entry name" value="MADF"/>
    <property type="match status" value="1"/>
</dbReference>
<keyword evidence="2" id="KW-1185">Reference proteome</keyword>
<reference evidence="2" key="1">
    <citation type="submission" date="2025-05" db="UniProtKB">
        <authorList>
            <consortium name="RefSeq"/>
        </authorList>
    </citation>
    <scope>NUCLEOTIDE SEQUENCE [LARGE SCALE GENOMIC DNA]</scope>
</reference>
<accession>A0ABM3J8B8</accession>
<dbReference type="PROSITE" id="PS51029">
    <property type="entry name" value="MADF"/>
    <property type="match status" value="1"/>
</dbReference>
<gene>
    <name evidence="3" type="primary">LOC125776574</name>
</gene>
<dbReference type="InterPro" id="IPR039353">
    <property type="entry name" value="TF_Adf1"/>
</dbReference>
<organism evidence="2 3">
    <name type="scientific">Bactrocera dorsalis</name>
    <name type="common">Oriental fruit fly</name>
    <name type="synonym">Dacus dorsalis</name>
    <dbReference type="NCBI Taxonomy" id="27457"/>
    <lineage>
        <taxon>Eukaryota</taxon>
        <taxon>Metazoa</taxon>
        <taxon>Ecdysozoa</taxon>
        <taxon>Arthropoda</taxon>
        <taxon>Hexapoda</taxon>
        <taxon>Insecta</taxon>
        <taxon>Pterygota</taxon>
        <taxon>Neoptera</taxon>
        <taxon>Endopterygota</taxon>
        <taxon>Diptera</taxon>
        <taxon>Brachycera</taxon>
        <taxon>Muscomorpha</taxon>
        <taxon>Tephritoidea</taxon>
        <taxon>Tephritidae</taxon>
        <taxon>Bactrocera</taxon>
        <taxon>Bactrocera</taxon>
    </lineage>
</organism>
<dbReference type="InterPro" id="IPR006578">
    <property type="entry name" value="MADF-dom"/>
</dbReference>
<name>A0ABM3J8B8_BACDO</name>
<evidence type="ECO:0000313" key="2">
    <source>
        <dbReference type="Proteomes" id="UP001652620"/>
    </source>
</evidence>